<dbReference type="Pfam" id="PF01408">
    <property type="entry name" value="GFO_IDH_MocA"/>
    <property type="match status" value="1"/>
</dbReference>
<evidence type="ECO:0000313" key="7">
    <source>
        <dbReference type="Proteomes" id="UP001501475"/>
    </source>
</evidence>
<accession>A0ABP4W1E2</accession>
<protein>
    <submittedName>
        <fullName evidence="6">Gfo/Idh/MocA family oxidoreductase</fullName>
    </submittedName>
</protein>
<comment type="caution">
    <text evidence="6">The sequence shown here is derived from an EMBL/GenBank/DDBJ whole genome shotgun (WGS) entry which is preliminary data.</text>
</comment>
<dbReference type="RefSeq" id="WP_344060847.1">
    <property type="nucleotide sequence ID" value="NZ_BAAAPN010000003.1"/>
</dbReference>
<dbReference type="Proteomes" id="UP001501475">
    <property type="component" value="Unassembled WGS sequence"/>
</dbReference>
<reference evidence="7" key="1">
    <citation type="journal article" date="2019" name="Int. J. Syst. Evol. Microbiol.">
        <title>The Global Catalogue of Microorganisms (GCM) 10K type strain sequencing project: providing services to taxonomists for standard genome sequencing and annotation.</title>
        <authorList>
            <consortium name="The Broad Institute Genomics Platform"/>
            <consortium name="The Broad Institute Genome Sequencing Center for Infectious Disease"/>
            <person name="Wu L."/>
            <person name="Ma J."/>
        </authorList>
    </citation>
    <scope>NUCLEOTIDE SEQUENCE [LARGE SCALE GENOMIC DNA]</scope>
    <source>
        <strain evidence="7">JCM 15591</strain>
    </source>
</reference>
<dbReference type="InterPro" id="IPR050984">
    <property type="entry name" value="Gfo/Idh/MocA_domain"/>
</dbReference>
<sequence>MTTVRWGIAGPGRMAAVMTEAFAEVPQGEVVAVGSRSLDRAQAIAAEHGIPRAHGSYDALVTDPEIDAIYVATPHPQHTEIALAAIAAGKPILVEKAFTATLADTERVVESARAAGVFAMEAMWTRFNPAIAHARRIIADGEIGALRGVQGDLTAFRPFDPDDRLFDPALGGGAVLDLGVYVLSFAQHFLGTPDVVHAVGGSFPTGVEGKFGVLLGYRDGRSATLSGGFTAYGPGRMMLLGTQGWIDVHSRFHRSPSLTVWRGKTPEHLTFPGGYQYEIAHVGECLAAGRTESPVMPLDDTIAVQRLMADVLGQVRAYAAG</sequence>
<dbReference type="Gene3D" id="3.40.50.720">
    <property type="entry name" value="NAD(P)-binding Rossmann-like Domain"/>
    <property type="match status" value="1"/>
</dbReference>
<dbReference type="PANTHER" id="PTHR22604:SF105">
    <property type="entry name" value="TRANS-1,2-DIHYDROBENZENE-1,2-DIOL DEHYDROGENASE"/>
    <property type="match status" value="1"/>
</dbReference>
<dbReference type="InterPro" id="IPR036291">
    <property type="entry name" value="NAD(P)-bd_dom_sf"/>
</dbReference>
<keyword evidence="3" id="KW-0520">NAD</keyword>
<dbReference type="Pfam" id="PF22725">
    <property type="entry name" value="GFO_IDH_MocA_C3"/>
    <property type="match status" value="1"/>
</dbReference>
<organism evidence="6 7">
    <name type="scientific">Nostocoides vanveenii</name>
    <dbReference type="NCBI Taxonomy" id="330835"/>
    <lineage>
        <taxon>Bacteria</taxon>
        <taxon>Bacillati</taxon>
        <taxon>Actinomycetota</taxon>
        <taxon>Actinomycetes</taxon>
        <taxon>Micrococcales</taxon>
        <taxon>Intrasporangiaceae</taxon>
        <taxon>Nostocoides</taxon>
    </lineage>
</organism>
<evidence type="ECO:0000259" key="4">
    <source>
        <dbReference type="Pfam" id="PF01408"/>
    </source>
</evidence>
<dbReference type="EMBL" id="BAAAPN010000003">
    <property type="protein sequence ID" value="GAA1744896.1"/>
    <property type="molecule type" value="Genomic_DNA"/>
</dbReference>
<feature type="domain" description="GFO/IDH/MocA-like oxidoreductase" evidence="5">
    <location>
        <begin position="132"/>
        <end position="246"/>
    </location>
</feature>
<dbReference type="Gene3D" id="3.30.360.10">
    <property type="entry name" value="Dihydrodipicolinate Reductase, domain 2"/>
    <property type="match status" value="1"/>
</dbReference>
<keyword evidence="2" id="KW-0560">Oxidoreductase</keyword>
<dbReference type="PANTHER" id="PTHR22604">
    <property type="entry name" value="OXIDOREDUCTASES"/>
    <property type="match status" value="1"/>
</dbReference>
<feature type="domain" description="Gfo/Idh/MocA-like oxidoreductase N-terminal" evidence="4">
    <location>
        <begin position="4"/>
        <end position="120"/>
    </location>
</feature>
<name>A0ABP4W1E2_9MICO</name>
<evidence type="ECO:0000256" key="1">
    <source>
        <dbReference type="ARBA" id="ARBA00010928"/>
    </source>
</evidence>
<evidence type="ECO:0000256" key="2">
    <source>
        <dbReference type="ARBA" id="ARBA00023002"/>
    </source>
</evidence>
<comment type="similarity">
    <text evidence="1">Belongs to the Gfo/Idh/MocA family.</text>
</comment>
<gene>
    <name evidence="6" type="ORF">GCM10009810_02030</name>
</gene>
<proteinExistence type="inferred from homology"/>
<evidence type="ECO:0000259" key="5">
    <source>
        <dbReference type="Pfam" id="PF22725"/>
    </source>
</evidence>
<evidence type="ECO:0000313" key="6">
    <source>
        <dbReference type="EMBL" id="GAA1744896.1"/>
    </source>
</evidence>
<dbReference type="SUPFAM" id="SSF55347">
    <property type="entry name" value="Glyceraldehyde-3-phosphate dehydrogenase-like, C-terminal domain"/>
    <property type="match status" value="1"/>
</dbReference>
<dbReference type="InterPro" id="IPR055170">
    <property type="entry name" value="GFO_IDH_MocA-like_dom"/>
</dbReference>
<keyword evidence="7" id="KW-1185">Reference proteome</keyword>
<dbReference type="SUPFAM" id="SSF51735">
    <property type="entry name" value="NAD(P)-binding Rossmann-fold domains"/>
    <property type="match status" value="1"/>
</dbReference>
<evidence type="ECO:0000256" key="3">
    <source>
        <dbReference type="ARBA" id="ARBA00023027"/>
    </source>
</evidence>
<dbReference type="InterPro" id="IPR000683">
    <property type="entry name" value="Gfo/Idh/MocA-like_OxRdtase_N"/>
</dbReference>